<dbReference type="InterPro" id="IPR036291">
    <property type="entry name" value="NAD(P)-bd_dom_sf"/>
</dbReference>
<keyword evidence="1" id="KW-0560">Oxidoreductase</keyword>
<gene>
    <name evidence="4" type="ORF">C2E21_1025</name>
</gene>
<dbReference type="Gene3D" id="3.40.50.720">
    <property type="entry name" value="NAD(P)-binding Rossmann-like Domain"/>
    <property type="match status" value="2"/>
</dbReference>
<dbReference type="GO" id="GO:0051287">
    <property type="term" value="F:NAD binding"/>
    <property type="evidence" value="ECO:0007669"/>
    <property type="project" value="InterPro"/>
</dbReference>
<dbReference type="PANTHER" id="PTHR43333">
    <property type="entry name" value="2-HACID_DH_C DOMAIN-CONTAINING PROTEIN"/>
    <property type="match status" value="1"/>
</dbReference>
<evidence type="ECO:0000256" key="2">
    <source>
        <dbReference type="ARBA" id="ARBA00023027"/>
    </source>
</evidence>
<comment type="caution">
    <text evidence="4">The sequence shown here is derived from an EMBL/GenBank/DDBJ whole genome shotgun (WGS) entry which is preliminary data.</text>
</comment>
<protein>
    <submittedName>
        <fullName evidence="4">Glyoxylate hydroxypyruvate reductase A</fullName>
    </submittedName>
</protein>
<dbReference type="Pfam" id="PF02826">
    <property type="entry name" value="2-Hacid_dh_C"/>
    <property type="match status" value="1"/>
</dbReference>
<dbReference type="AlphaFoldDB" id="A0A2P6U3F6"/>
<dbReference type="STRING" id="3076.A0A2P6U3F6"/>
<dbReference type="EMBL" id="LHPG02000002">
    <property type="protein sequence ID" value="PRW60844.1"/>
    <property type="molecule type" value="Genomic_DNA"/>
</dbReference>
<organism evidence="4 5">
    <name type="scientific">Chlorella sorokiniana</name>
    <name type="common">Freshwater green alga</name>
    <dbReference type="NCBI Taxonomy" id="3076"/>
    <lineage>
        <taxon>Eukaryota</taxon>
        <taxon>Viridiplantae</taxon>
        <taxon>Chlorophyta</taxon>
        <taxon>core chlorophytes</taxon>
        <taxon>Trebouxiophyceae</taxon>
        <taxon>Chlorellales</taxon>
        <taxon>Chlorellaceae</taxon>
        <taxon>Chlorella clade</taxon>
        <taxon>Chlorella</taxon>
    </lineage>
</organism>
<keyword evidence="2" id="KW-0520">NAD</keyword>
<feature type="domain" description="D-isomer specific 2-hydroxyacid dehydrogenase NAD-binding" evidence="3">
    <location>
        <begin position="272"/>
        <end position="443"/>
    </location>
</feature>
<accession>A0A2P6U3F6</accession>
<dbReference type="InterPro" id="IPR006140">
    <property type="entry name" value="D-isomer_DH_NAD-bd"/>
</dbReference>
<proteinExistence type="predicted"/>
<dbReference type="Gene3D" id="1.20.5.340">
    <property type="match status" value="1"/>
</dbReference>
<name>A0A2P6U3F6_CHLSO</name>
<sequence>MGQGASRAADDDVFFESGVRVTQGLLEQLEGKPRAARAPPAAPAATSLAIRPREDAEAAARAAVQQDAALARALERSRRVGGMLLKSEDEELQRIGQLADELLAREFAAPQRPRACQAEADACVRCYADNAADPLACGPSVQAYSASPMAPDLEHHKLQEEPEAGEPGAVLLQTNFGPRDFLDRWEQLLKKHGISCQCYPHSITDLSRIKMAIVFDPPAGLLAQCPNLQVIHSMGAGVSPGMLADDICPAHLPLLRVVDPLMAQRMATFCMWAVINLQRKCDAYLAAQQACSWAQGKAVESFQQRDNGELHVGAMGAGHMGSATIRLLLAAGHNVSAWTRTPRALPPGVKGYCGQEQLQAFAAQADIVVCLVPLTPSTRGIMDARFFSWLPRGAAVINVSRGAHVVEPDLLSALDSGHLSAAVLDVFEQEPLPPDSPLWKHPKDALPSPDRLLTDRGSYIAYLESQLERVSAACLTVTSFDERLEQAVSAIRCLEEKTLNLARLVAVTQQFAEQQEAAQRESAAEILRRLRSVEARLEELEEPSRAAAWEAKLRAVSAQVDAKLADIGAASEAGLAEAAGRLQAALEEGCHTAHLALEKRMGEAAGRLTEVERKVRAVDERAAKADVTEAAVADLAGRVGGMEDSLAHLAQSDAGMKGSLGSLQSAVAQLKTAVVALELRPPLGDASASSADCLQWLERAREALKREVGDIQQQHVQLAAGLNSAVAAAAAAPASSQKQLAAQVLSGLQCSMQQEVGKELQALRLADQLLESVTSQFKRSPPRGSSATSAAQCSAAAPAAGGKEAGAAGGGGLSGGDGGWAIAAVSGASAAAGAPQPVAAQVAYPQAPTSQQAVAVAADGALAQLQQLAGGEQQLAQAAAALAATAGSPSGTGSSSLRNTFGQMQSMLQSVCQLLQDGGQAPTRRPNEAAYQAAAARYLSRSNTLAQSRRCGSPDGSLTLKRPWMPGGSGKLGGSGAGAAAGGQVAAAASRTLTFGGAGSGTGGGGSAREALRESVLGQAALEQRRKRLQQLYAEVKGQ</sequence>
<dbReference type="SUPFAM" id="SSF51735">
    <property type="entry name" value="NAD(P)-binding Rossmann-fold domains"/>
    <property type="match status" value="1"/>
</dbReference>
<dbReference type="PANTHER" id="PTHR43333:SF1">
    <property type="entry name" value="D-ISOMER SPECIFIC 2-HYDROXYACID DEHYDROGENASE NAD-BINDING DOMAIN-CONTAINING PROTEIN"/>
    <property type="match status" value="1"/>
</dbReference>
<evidence type="ECO:0000313" key="4">
    <source>
        <dbReference type="EMBL" id="PRW60844.1"/>
    </source>
</evidence>
<dbReference type="OrthoDB" id="298012at2759"/>
<reference evidence="4 5" key="1">
    <citation type="journal article" date="2018" name="Plant J.">
        <title>Genome sequences of Chlorella sorokiniana UTEX 1602 and Micractinium conductrix SAG 241.80: implications to maltose excretion by a green alga.</title>
        <authorList>
            <person name="Arriola M.B."/>
            <person name="Velmurugan N."/>
            <person name="Zhang Y."/>
            <person name="Plunkett M.H."/>
            <person name="Hondzo H."/>
            <person name="Barney B.M."/>
        </authorList>
    </citation>
    <scope>NUCLEOTIDE SEQUENCE [LARGE SCALE GENOMIC DNA]</scope>
    <source>
        <strain evidence="5">UTEX 1602</strain>
    </source>
</reference>
<keyword evidence="5" id="KW-1185">Reference proteome</keyword>
<evidence type="ECO:0000313" key="5">
    <source>
        <dbReference type="Proteomes" id="UP000239899"/>
    </source>
</evidence>
<evidence type="ECO:0000256" key="1">
    <source>
        <dbReference type="ARBA" id="ARBA00023002"/>
    </source>
</evidence>
<dbReference type="Proteomes" id="UP000239899">
    <property type="component" value="Unassembled WGS sequence"/>
</dbReference>
<dbReference type="GO" id="GO:0016491">
    <property type="term" value="F:oxidoreductase activity"/>
    <property type="evidence" value="ECO:0007669"/>
    <property type="project" value="UniProtKB-KW"/>
</dbReference>
<dbReference type="CDD" id="cd12164">
    <property type="entry name" value="GDH_like_2"/>
    <property type="match status" value="1"/>
</dbReference>
<evidence type="ECO:0000259" key="3">
    <source>
        <dbReference type="Pfam" id="PF02826"/>
    </source>
</evidence>